<proteinExistence type="predicted"/>
<keyword evidence="3" id="KW-1185">Reference proteome</keyword>
<feature type="region of interest" description="Disordered" evidence="1">
    <location>
        <begin position="1"/>
        <end position="123"/>
    </location>
</feature>
<reference evidence="2" key="1">
    <citation type="submission" date="2019-04" db="EMBL/GenBank/DDBJ databases">
        <authorList>
            <person name="Alioto T."/>
            <person name="Alioto T."/>
        </authorList>
    </citation>
    <scope>NUCLEOTIDE SEQUENCE [LARGE SCALE GENOMIC DNA]</scope>
</reference>
<dbReference type="AlphaFoldDB" id="A0A5E4AKJ3"/>
<evidence type="ECO:0000256" key="1">
    <source>
        <dbReference type="SAM" id="MobiDB-lite"/>
    </source>
</evidence>
<protein>
    <submittedName>
        <fullName evidence="2">Uncharacterized protein</fullName>
    </submittedName>
</protein>
<name>A0A5E4AKJ3_MARMO</name>
<comment type="caution">
    <text evidence="2">The sequence shown here is derived from an EMBL/GenBank/DDBJ whole genome shotgun (WGS) entry which is preliminary data.</text>
</comment>
<sequence length="363" mass="38021">MASSHPGVLGCTSRDPDESGVGRPGGGPAERDSAGGPHPGSLADSHRLQVNTHAPRRLPAPAAQRWAAADAAEAGSVQKALSGAHPRRQQGPWPYRKQATQPPAGTDLGSGSAVRTPSRLRLAPPGLFVTRKSCPSARARRGAAGRTPQTSSPMVHRARARHASLRPPSRLLAETAGRCLAGVPRDYATPFRRGLLSSRVTSFPLRGGARAAHPGRYQARSLGAALSRTREEELQGDGASIKRSGATWTELPGRRRREQDAAAPQPGRETDGEAETEGGHREGATVHSVSGGQGRSSGSHTLSCFPVSCWLSPCGSGSCVYWGVERWVSWVGAGQEEATAPQILPQGTLCVWPPRAVGNASCS</sequence>
<feature type="compositionally biased region" description="Low complexity" evidence="1">
    <location>
        <begin position="57"/>
        <end position="74"/>
    </location>
</feature>
<organism evidence="2 3">
    <name type="scientific">Marmota monax</name>
    <name type="common">Woodchuck</name>
    <dbReference type="NCBI Taxonomy" id="9995"/>
    <lineage>
        <taxon>Eukaryota</taxon>
        <taxon>Metazoa</taxon>
        <taxon>Chordata</taxon>
        <taxon>Craniata</taxon>
        <taxon>Vertebrata</taxon>
        <taxon>Euteleostomi</taxon>
        <taxon>Mammalia</taxon>
        <taxon>Eutheria</taxon>
        <taxon>Euarchontoglires</taxon>
        <taxon>Glires</taxon>
        <taxon>Rodentia</taxon>
        <taxon>Sciuromorpha</taxon>
        <taxon>Sciuridae</taxon>
        <taxon>Xerinae</taxon>
        <taxon>Marmotini</taxon>
        <taxon>Marmota</taxon>
    </lineage>
</organism>
<gene>
    <name evidence="2" type="ORF">MONAX_5E043953</name>
</gene>
<evidence type="ECO:0000313" key="3">
    <source>
        <dbReference type="Proteomes" id="UP000335636"/>
    </source>
</evidence>
<accession>A0A5E4AKJ3</accession>
<evidence type="ECO:0000313" key="2">
    <source>
        <dbReference type="EMBL" id="VTJ57276.1"/>
    </source>
</evidence>
<feature type="region of interest" description="Disordered" evidence="1">
    <location>
        <begin position="135"/>
        <end position="164"/>
    </location>
</feature>
<dbReference type="Proteomes" id="UP000335636">
    <property type="component" value="Unassembled WGS sequence"/>
</dbReference>
<dbReference type="EMBL" id="CABDUW010000077">
    <property type="protein sequence ID" value="VTJ57276.1"/>
    <property type="molecule type" value="Genomic_DNA"/>
</dbReference>
<feature type="region of interest" description="Disordered" evidence="1">
    <location>
        <begin position="228"/>
        <end position="297"/>
    </location>
</feature>